<dbReference type="EMBL" id="WVTD01000007">
    <property type="protein sequence ID" value="MYL98239.1"/>
    <property type="molecule type" value="Genomic_DNA"/>
</dbReference>
<gene>
    <name evidence="7" type="ORF">GR702_10725</name>
</gene>
<accession>A0A7X4GHB7</accession>
<keyword evidence="8" id="KW-1185">Reference proteome</keyword>
<dbReference type="GO" id="GO:0008168">
    <property type="term" value="F:methyltransferase activity"/>
    <property type="evidence" value="ECO:0007669"/>
    <property type="project" value="UniProtKB-KW"/>
</dbReference>
<comment type="caution">
    <text evidence="7">The sequence shown here is derived from an EMBL/GenBank/DDBJ whole genome shotgun (WGS) entry which is preliminary data.</text>
</comment>
<dbReference type="Pfam" id="PF02353">
    <property type="entry name" value="CMAS"/>
    <property type="match status" value="1"/>
</dbReference>
<dbReference type="InterPro" id="IPR003333">
    <property type="entry name" value="CMAS"/>
</dbReference>
<evidence type="ECO:0000256" key="2">
    <source>
        <dbReference type="ARBA" id="ARBA00022603"/>
    </source>
</evidence>
<dbReference type="AlphaFoldDB" id="A0A7X4GHB7"/>
<keyword evidence="2 7" id="KW-0489">Methyltransferase</keyword>
<proteinExistence type="inferred from homology"/>
<dbReference type="PANTHER" id="PTHR43667">
    <property type="entry name" value="CYCLOPROPANE-FATTY-ACYL-PHOSPHOLIPID SYNTHASE"/>
    <property type="match status" value="1"/>
</dbReference>
<dbReference type="GO" id="GO:0008610">
    <property type="term" value="P:lipid biosynthetic process"/>
    <property type="evidence" value="ECO:0007669"/>
    <property type="project" value="InterPro"/>
</dbReference>
<evidence type="ECO:0000313" key="7">
    <source>
        <dbReference type="EMBL" id="MYL98239.1"/>
    </source>
</evidence>
<organism evidence="7 8">
    <name type="scientific">Novosphingobium silvae</name>
    <dbReference type="NCBI Taxonomy" id="2692619"/>
    <lineage>
        <taxon>Bacteria</taxon>
        <taxon>Pseudomonadati</taxon>
        <taxon>Pseudomonadota</taxon>
        <taxon>Alphaproteobacteria</taxon>
        <taxon>Sphingomonadales</taxon>
        <taxon>Sphingomonadaceae</taxon>
        <taxon>Novosphingobium</taxon>
    </lineage>
</organism>
<dbReference type="SUPFAM" id="SSF53335">
    <property type="entry name" value="S-adenosyl-L-methionine-dependent methyltransferases"/>
    <property type="match status" value="1"/>
</dbReference>
<evidence type="ECO:0000256" key="4">
    <source>
        <dbReference type="ARBA" id="ARBA00022691"/>
    </source>
</evidence>
<dbReference type="InterPro" id="IPR050723">
    <property type="entry name" value="CFA/CMAS"/>
</dbReference>
<feature type="active site" evidence="6">
    <location>
        <position position="420"/>
    </location>
</feature>
<sequence length="439" mass="48698">MNAQVPGRGGELVGGGSAIGVGPQWLARLWSGGVHQILDRIDAGLQRGSITATLPGGETRLLGGREPGFDAIVELRSWRALLRLATSGSVGWYQAWEAQEWDSPDPVPLFALFMDNAVALGGVARAHGPWRLLTRLIHALHRNTRSGSLRNIHVHYDLGNDFYAQWLGETMFYSSALYSGMAEGPNAFSQFVTELDCAQSAKAGAMIERLRLQPGQRVLEIGCGWGTLAAFLASYDGIQVDAISLSDEQLAYARERWTGEGKEGGSGSVEFRKQDYRDVGTGDDGGRYDAIVSVEMVEAVGRAYWPDFFQCLSRNLRPGGRAVLQYISIHDAIFERYAASADFIQTYIFPGGMLVSEAEFRRLAAEHGFRWEDRHGFGQDYARTLREWRRNFDLAVEEGRLPQGFDERFVRLWRYYLMYCEGGFAGGGIDVAQVTLLKS</sequence>
<evidence type="ECO:0000256" key="6">
    <source>
        <dbReference type="PIRSR" id="PIRSR003085-1"/>
    </source>
</evidence>
<dbReference type="Gene3D" id="3.40.50.150">
    <property type="entry name" value="Vaccinia Virus protein VP39"/>
    <property type="match status" value="1"/>
</dbReference>
<dbReference type="Proteomes" id="UP000465810">
    <property type="component" value="Unassembled WGS sequence"/>
</dbReference>
<comment type="similarity">
    <text evidence="1">Belongs to the CFA/CMAS family.</text>
</comment>
<keyword evidence="5" id="KW-0443">Lipid metabolism</keyword>
<dbReference type="PANTHER" id="PTHR43667:SF2">
    <property type="entry name" value="FATTY ACID C-METHYL TRANSFERASE"/>
    <property type="match status" value="1"/>
</dbReference>
<evidence type="ECO:0000256" key="5">
    <source>
        <dbReference type="ARBA" id="ARBA00023098"/>
    </source>
</evidence>
<dbReference type="InterPro" id="IPR029063">
    <property type="entry name" value="SAM-dependent_MTases_sf"/>
</dbReference>
<keyword evidence="3 7" id="KW-0808">Transferase</keyword>
<name>A0A7X4GHB7_9SPHN</name>
<evidence type="ECO:0000256" key="1">
    <source>
        <dbReference type="ARBA" id="ARBA00010815"/>
    </source>
</evidence>
<dbReference type="GO" id="GO:0032259">
    <property type="term" value="P:methylation"/>
    <property type="evidence" value="ECO:0007669"/>
    <property type="project" value="UniProtKB-KW"/>
</dbReference>
<reference evidence="7 8" key="1">
    <citation type="submission" date="2019-12" db="EMBL/GenBank/DDBJ databases">
        <authorList>
            <person name="Feng G."/>
            <person name="Zhu H."/>
        </authorList>
    </citation>
    <scope>NUCLEOTIDE SEQUENCE [LARGE SCALE GENOMIC DNA]</scope>
    <source>
        <strain evidence="7 8">FGD1</strain>
    </source>
</reference>
<evidence type="ECO:0000313" key="8">
    <source>
        <dbReference type="Proteomes" id="UP000465810"/>
    </source>
</evidence>
<dbReference type="PIRSF" id="PIRSF003085">
    <property type="entry name" value="CMAS"/>
    <property type="match status" value="1"/>
</dbReference>
<protein>
    <submittedName>
        <fullName evidence="7">Methyltransferase domain-containing protein</fullName>
    </submittedName>
</protein>
<keyword evidence="4" id="KW-0949">S-adenosyl-L-methionine</keyword>
<dbReference type="RefSeq" id="WP_160985890.1">
    <property type="nucleotide sequence ID" value="NZ_WVTD01000007.1"/>
</dbReference>
<dbReference type="CDD" id="cd02440">
    <property type="entry name" value="AdoMet_MTases"/>
    <property type="match status" value="1"/>
</dbReference>
<evidence type="ECO:0000256" key="3">
    <source>
        <dbReference type="ARBA" id="ARBA00022679"/>
    </source>
</evidence>